<feature type="modified residue" description="4-aspartylphosphate" evidence="1">
    <location>
        <position position="55"/>
    </location>
</feature>
<organism evidence="3 4">
    <name type="scientific">Marivirga aurantiaca</name>
    <dbReference type="NCBI Taxonomy" id="2802615"/>
    <lineage>
        <taxon>Bacteria</taxon>
        <taxon>Pseudomonadati</taxon>
        <taxon>Bacteroidota</taxon>
        <taxon>Cytophagia</taxon>
        <taxon>Cytophagales</taxon>
        <taxon>Marivirgaceae</taxon>
        <taxon>Marivirga</taxon>
    </lineage>
</organism>
<reference evidence="3" key="1">
    <citation type="submission" date="2021-01" db="EMBL/GenBank/DDBJ databases">
        <title>Marivirga aurantiaca sp. nov., isolated from intertidal surface sediments.</title>
        <authorList>
            <person name="Zhang M."/>
        </authorList>
    </citation>
    <scope>NUCLEOTIDE SEQUENCE</scope>
    <source>
        <strain evidence="3">S37H4</strain>
    </source>
</reference>
<dbReference type="SMART" id="SM00448">
    <property type="entry name" value="REC"/>
    <property type="match status" value="1"/>
</dbReference>
<gene>
    <name evidence="3" type="ORF">JKA74_13725</name>
</gene>
<keyword evidence="4" id="KW-1185">Reference proteome</keyword>
<proteinExistence type="predicted"/>
<dbReference type="Proteomes" id="UP000611723">
    <property type="component" value="Unassembled WGS sequence"/>
</dbReference>
<dbReference type="PROSITE" id="PS50110">
    <property type="entry name" value="RESPONSE_REGULATORY"/>
    <property type="match status" value="1"/>
</dbReference>
<dbReference type="Pfam" id="PF00072">
    <property type="entry name" value="Response_reg"/>
    <property type="match status" value="1"/>
</dbReference>
<keyword evidence="1" id="KW-0597">Phosphoprotein</keyword>
<dbReference type="GO" id="GO:0003677">
    <property type="term" value="F:DNA binding"/>
    <property type="evidence" value="ECO:0007669"/>
    <property type="project" value="InterPro"/>
</dbReference>
<protein>
    <submittedName>
        <fullName evidence="3">Response regulator transcription factor</fullName>
    </submittedName>
</protein>
<dbReference type="SMART" id="SM00850">
    <property type="entry name" value="LytTR"/>
    <property type="match status" value="1"/>
</dbReference>
<name>A0A935CCK3_9BACT</name>
<dbReference type="Gene3D" id="2.40.50.1020">
    <property type="entry name" value="LytTr DNA-binding domain"/>
    <property type="match status" value="1"/>
</dbReference>
<evidence type="ECO:0000313" key="3">
    <source>
        <dbReference type="EMBL" id="MBK6266098.1"/>
    </source>
</evidence>
<evidence type="ECO:0000259" key="2">
    <source>
        <dbReference type="PROSITE" id="PS50110"/>
    </source>
</evidence>
<dbReference type="InterPro" id="IPR011006">
    <property type="entry name" value="CheY-like_superfamily"/>
</dbReference>
<dbReference type="Gene3D" id="3.40.50.2300">
    <property type="match status" value="1"/>
</dbReference>
<dbReference type="InterPro" id="IPR046947">
    <property type="entry name" value="LytR-like"/>
</dbReference>
<dbReference type="InterPro" id="IPR007492">
    <property type="entry name" value="LytTR_DNA-bd_dom"/>
</dbReference>
<feature type="domain" description="Response regulatory" evidence="2">
    <location>
        <begin position="2"/>
        <end position="115"/>
    </location>
</feature>
<dbReference type="InterPro" id="IPR001789">
    <property type="entry name" value="Sig_transdc_resp-reg_receiver"/>
</dbReference>
<dbReference type="Pfam" id="PF04397">
    <property type="entry name" value="LytTR"/>
    <property type="match status" value="1"/>
</dbReference>
<evidence type="ECO:0000256" key="1">
    <source>
        <dbReference type="PROSITE-ProRule" id="PRU00169"/>
    </source>
</evidence>
<dbReference type="EMBL" id="JAEQBW010000006">
    <property type="protein sequence ID" value="MBK6266098.1"/>
    <property type="molecule type" value="Genomic_DNA"/>
</dbReference>
<dbReference type="GO" id="GO:0000156">
    <property type="term" value="F:phosphorelay response regulator activity"/>
    <property type="evidence" value="ECO:0007669"/>
    <property type="project" value="InterPro"/>
</dbReference>
<dbReference type="PANTHER" id="PTHR37299">
    <property type="entry name" value="TRANSCRIPTIONAL REGULATOR-RELATED"/>
    <property type="match status" value="1"/>
</dbReference>
<dbReference type="SUPFAM" id="SSF52172">
    <property type="entry name" value="CheY-like"/>
    <property type="match status" value="1"/>
</dbReference>
<dbReference type="FunFam" id="3.40.50.2300:FF:000361">
    <property type="entry name" value="Two-component system response regulator"/>
    <property type="match status" value="1"/>
</dbReference>
<dbReference type="PANTHER" id="PTHR37299:SF1">
    <property type="entry name" value="STAGE 0 SPORULATION PROTEIN A HOMOLOG"/>
    <property type="match status" value="1"/>
</dbReference>
<evidence type="ECO:0000313" key="4">
    <source>
        <dbReference type="Proteomes" id="UP000611723"/>
    </source>
</evidence>
<comment type="caution">
    <text evidence="3">The sequence shown here is derived from an EMBL/GenBank/DDBJ whole genome shotgun (WGS) entry which is preliminary data.</text>
</comment>
<sequence length="251" mass="29201">MNILIIEDESLNAKTLVKLLNELLPEAFIHPVLMSVKKAKQWFATNPPPELIFADIQLSDGISFEIFEEFPPKCPVIFTTAYDQYALKAFEVHSIDYLLKPIAKPELEKALDKFQQRMTVFPHQELADLVRKMNASQPHYKERFLVNLKNASVLVMAREIAYFCKEELIFVYKTNGERFLTDFHTMDELEQLLNPAQFFRANRQFIIHLQSVDKIKNTYKGLTVFLKHPNAISIDMSREKVTTFKNWLTAG</sequence>
<accession>A0A935CCK3</accession>
<dbReference type="AlphaFoldDB" id="A0A935CCK3"/>
<dbReference type="RefSeq" id="WP_201431778.1">
    <property type="nucleotide sequence ID" value="NZ_JAEQBW010000006.1"/>
</dbReference>